<proteinExistence type="predicted"/>
<gene>
    <name evidence="1" type="ORF">F383_09473</name>
</gene>
<protein>
    <submittedName>
        <fullName evidence="1">Uncharacterized protein</fullName>
    </submittedName>
</protein>
<dbReference type="AlphaFoldDB" id="A0A0B0PD52"/>
<keyword evidence="2" id="KW-1185">Reference proteome</keyword>
<accession>A0A0B0PD52</accession>
<sequence>MPHGQVTCPSVRPWDTRLCNRTMCHMRLRHTPVSMPV</sequence>
<dbReference type="Proteomes" id="UP000032142">
    <property type="component" value="Unassembled WGS sequence"/>
</dbReference>
<dbReference type="EMBL" id="KN428573">
    <property type="protein sequence ID" value="KHG24378.1"/>
    <property type="molecule type" value="Genomic_DNA"/>
</dbReference>
<name>A0A0B0PD52_GOSAR</name>
<evidence type="ECO:0000313" key="2">
    <source>
        <dbReference type="Proteomes" id="UP000032142"/>
    </source>
</evidence>
<evidence type="ECO:0000313" key="1">
    <source>
        <dbReference type="EMBL" id="KHG24378.1"/>
    </source>
</evidence>
<organism evidence="1 2">
    <name type="scientific">Gossypium arboreum</name>
    <name type="common">Tree cotton</name>
    <name type="synonym">Gossypium nanking</name>
    <dbReference type="NCBI Taxonomy" id="29729"/>
    <lineage>
        <taxon>Eukaryota</taxon>
        <taxon>Viridiplantae</taxon>
        <taxon>Streptophyta</taxon>
        <taxon>Embryophyta</taxon>
        <taxon>Tracheophyta</taxon>
        <taxon>Spermatophyta</taxon>
        <taxon>Magnoliopsida</taxon>
        <taxon>eudicotyledons</taxon>
        <taxon>Gunneridae</taxon>
        <taxon>Pentapetalae</taxon>
        <taxon>rosids</taxon>
        <taxon>malvids</taxon>
        <taxon>Malvales</taxon>
        <taxon>Malvaceae</taxon>
        <taxon>Malvoideae</taxon>
        <taxon>Gossypium</taxon>
    </lineage>
</organism>
<reference evidence="2" key="1">
    <citation type="submission" date="2014-09" db="EMBL/GenBank/DDBJ databases">
        <authorList>
            <person name="Mudge J."/>
            <person name="Ramaraj T."/>
            <person name="Lindquist I.E."/>
            <person name="Bharti A.K."/>
            <person name="Sundararajan A."/>
            <person name="Cameron C.T."/>
            <person name="Woodward J.E."/>
            <person name="May G.D."/>
            <person name="Brubaker C."/>
            <person name="Broadhvest J."/>
            <person name="Wilkins T.A."/>
        </authorList>
    </citation>
    <scope>NUCLEOTIDE SEQUENCE</scope>
    <source>
        <strain evidence="2">cv. AKA8401</strain>
    </source>
</reference>